<dbReference type="EMBL" id="CP002408">
    <property type="protein sequence ID" value="AFU59622.1"/>
    <property type="molecule type" value="Genomic_DNA"/>
</dbReference>
<evidence type="ECO:0000313" key="2">
    <source>
        <dbReference type="Proteomes" id="UP000008037"/>
    </source>
</evidence>
<dbReference type="KEGG" id="nga:Ngar_c27010"/>
<keyword evidence="2" id="KW-1185">Reference proteome</keyword>
<dbReference type="GeneID" id="13794720"/>
<accession>K0ILR5</accession>
<proteinExistence type="predicted"/>
<dbReference type="STRING" id="1237085.Ngar_c27010"/>
<evidence type="ECO:0000313" key="1">
    <source>
        <dbReference type="EMBL" id="AFU59622.1"/>
    </source>
</evidence>
<organism evidence="1 2">
    <name type="scientific">Nitrososphaera gargensis (strain Ga9.2)</name>
    <dbReference type="NCBI Taxonomy" id="1237085"/>
    <lineage>
        <taxon>Archaea</taxon>
        <taxon>Nitrososphaerota</taxon>
        <taxon>Nitrososphaeria</taxon>
        <taxon>Nitrososphaerales</taxon>
        <taxon>Nitrososphaeraceae</taxon>
        <taxon>Nitrososphaera</taxon>
    </lineage>
</organism>
<protein>
    <submittedName>
        <fullName evidence="1">Uncharacterized protein</fullName>
    </submittedName>
</protein>
<dbReference type="Proteomes" id="UP000008037">
    <property type="component" value="Chromosome"/>
</dbReference>
<dbReference type="BioCyc" id="CNIT1237085:G1324-2701-MONOMER"/>
<reference evidence="1 2" key="1">
    <citation type="journal article" date="2012" name="Environ. Microbiol.">
        <title>The genome of the ammonia-oxidizing Candidatus Nitrososphaera gargensis: insights into metabolic versatility and environmental adaptations.</title>
        <authorList>
            <person name="Spang A."/>
            <person name="Poehlein A."/>
            <person name="Offre P."/>
            <person name="Zumbragel S."/>
            <person name="Haider S."/>
            <person name="Rychlik N."/>
            <person name="Nowka B."/>
            <person name="Schmeisser C."/>
            <person name="Lebedeva E.V."/>
            <person name="Rattei T."/>
            <person name="Bohm C."/>
            <person name="Schmid M."/>
            <person name="Galushko A."/>
            <person name="Hatzenpichler R."/>
            <person name="Weinmaier T."/>
            <person name="Daniel R."/>
            <person name="Schleper C."/>
            <person name="Spieck E."/>
            <person name="Streit W."/>
            <person name="Wagner M."/>
        </authorList>
    </citation>
    <scope>NUCLEOTIDE SEQUENCE [LARGE SCALE GENOMIC DNA]</scope>
    <source>
        <strain evidence="2">Ga9.2</strain>
    </source>
</reference>
<gene>
    <name evidence="1" type="ordered locus">Ngar_c27010</name>
</gene>
<dbReference type="AlphaFoldDB" id="K0ILR5"/>
<dbReference type="RefSeq" id="WP_015020157.1">
    <property type="nucleotide sequence ID" value="NC_018719.1"/>
</dbReference>
<name>K0ILR5_NITGG</name>
<sequence length="69" mass="7785">MVDPVLHEGTGMHIMAKLGQSELATQPYSMLDESTKMNIVRLNRGELVIVHLAFRHPVKIVFPKVQFKG</sequence>
<dbReference type="OrthoDB" id="10442at2157"/>
<dbReference type="HOGENOM" id="CLU_2766238_0_0_2"/>
<dbReference type="InParanoid" id="K0ILR5"/>